<gene>
    <name evidence="3" type="ORF">WMO43_02735</name>
</gene>
<keyword evidence="4" id="KW-1185">Reference proteome</keyword>
<name>A0ABV1HAR1_9FIRM</name>
<keyword evidence="2" id="KW-1133">Transmembrane helix</keyword>
<dbReference type="InterPro" id="IPR006626">
    <property type="entry name" value="PbH1"/>
</dbReference>
<dbReference type="InterPro" id="IPR014756">
    <property type="entry name" value="Ig_E-set"/>
</dbReference>
<feature type="compositionally biased region" description="Low complexity" evidence="1">
    <location>
        <begin position="1055"/>
        <end position="1073"/>
    </location>
</feature>
<dbReference type="InterPro" id="IPR046776">
    <property type="entry name" value="Pectate_lyase_5"/>
</dbReference>
<feature type="region of interest" description="Disordered" evidence="1">
    <location>
        <begin position="1039"/>
        <end position="1073"/>
    </location>
</feature>
<organism evidence="3 4">
    <name type="scientific">Maccoyibacter intestinihominis</name>
    <dbReference type="NCBI Taxonomy" id="3133499"/>
    <lineage>
        <taxon>Bacteria</taxon>
        <taxon>Bacillati</taxon>
        <taxon>Bacillota</taxon>
        <taxon>Clostridia</taxon>
        <taxon>Lachnospirales</taxon>
        <taxon>Lachnospiraceae</taxon>
        <taxon>Maccoyibacter</taxon>
    </lineage>
</organism>
<dbReference type="InterPro" id="IPR012334">
    <property type="entry name" value="Pectin_lyas_fold"/>
</dbReference>
<protein>
    <submittedName>
        <fullName evidence="3">Pectate lyase-like adhesive domain-containing protein</fullName>
    </submittedName>
</protein>
<proteinExistence type="predicted"/>
<keyword evidence="2" id="KW-0472">Membrane</keyword>
<dbReference type="SUPFAM" id="SSF51126">
    <property type="entry name" value="Pectin lyase-like"/>
    <property type="match status" value="1"/>
</dbReference>
<sequence>MRQTNKIRKGIAWLLCTVLVLGILPMLPQMSMQISAAENAASVCVDGVELYAGGKEYFKNGDTADSGATGTYEDHSAYYDTAGELWLNNLEAHTIKADGNLTIYVCNDQETNTNIVTATQNETAIEVTGYLTIRYGGYGGGTGSLTVESDGKEAIQAGSGMTVSDGVEVKARAKSGATAISSGGVLKIDGIRTKLEAAGDGSTGKGIFARQSIYVKNSAVLTAFGGAAAYESPSGIDKSGYGYEDYNVFIGDAAPGTQAAKDTVLDDYKYIQIEPTGVANVKTLTELQAAAQNQYISLINVMNDITITDKVYVRRAVTIQSPDASNVSKLIRGKSHTDVILDFDGANGHKSDVVTLKNIIVDGNKDGNTQTASPALKSKSILVNLESGTVIENNHAKEGAAIYVNHYSTVTMKEGSEIRNNVSESDGTVYVIGNGGYFEMAGGTISGNTVAGNGGGIYEFGGGSARMTGGTISGNTAKGNGGGVYNVERLYGGTITGNSTSGNGGGVFVPVSGACLLNSDINISGNYKDGIWSTTEQRYTTGTANNLYLSDFGSNVYVEGSLAGNAKIGITSALETYPVSIGGGDARYIYGKGYVLKESDVSKFVSDKDGFVIKEDNNELFLKKEAATLKASDFQFKAPQSLIYNGEAKAAEISKKNGTSCGDITVEYYQNGKKVTPVNAGTYIAKINVAENDNYLAASGLTDSSWTFTIEPRKLLVSVADVVIDRGDAMPELTVRVDGFADGEDENSIAGFQKPTAKVKGTVNTNDTNVKNFEVTYSGGKATANYQFVENTIAKIKINSTDTTAPEITGVTNGKTYCSKVTVTVTDKDLDTVKLDGKKVTLKDDKFTVSPKSGKQKIEAVDKAGNRTTVSITVNNGHTKSDWIIDELPTSTKEGSRHKECTVCGAVVDSVSIPKLTPSNPENPTKPDPENPTKPDPENPTNPEKPTQKKYKVIEGADATYTINKDGSLTMRADGKYKNFKGIEIDGKTVDSKNYTAWSGSTYIKFKKDFVNTLSVGKHTVKFKFTDGYATTSLTIAKKDNSDTKNPSDNKKPDTNTNTSGNGTNNTTTTANAQVKAPKTGDIFQPILWAGILCVSVVGMAGVVAADKKRKKCQ</sequence>
<feature type="compositionally biased region" description="Basic and acidic residues" evidence="1">
    <location>
        <begin position="925"/>
        <end position="937"/>
    </location>
</feature>
<dbReference type="SMART" id="SM00710">
    <property type="entry name" value="PbH1"/>
    <property type="match status" value="4"/>
</dbReference>
<dbReference type="Gene3D" id="2.160.20.10">
    <property type="entry name" value="Single-stranded right-handed beta-helix, Pectin lyase-like"/>
    <property type="match status" value="1"/>
</dbReference>
<feature type="transmembrane region" description="Helical" evidence="2">
    <location>
        <begin position="1087"/>
        <end position="1106"/>
    </location>
</feature>
<feature type="region of interest" description="Disordered" evidence="1">
    <location>
        <begin position="912"/>
        <end position="949"/>
    </location>
</feature>
<dbReference type="Pfam" id="PF20585">
    <property type="entry name" value="Pectate_lyase_5"/>
    <property type="match status" value="1"/>
</dbReference>
<reference evidence="3 4" key="1">
    <citation type="submission" date="2024-03" db="EMBL/GenBank/DDBJ databases">
        <title>Human intestinal bacterial collection.</title>
        <authorList>
            <person name="Pauvert C."/>
            <person name="Hitch T.C.A."/>
            <person name="Clavel T."/>
        </authorList>
    </citation>
    <scope>NUCLEOTIDE SEQUENCE [LARGE SCALE GENOMIC DNA]</scope>
    <source>
        <strain evidence="3 4">CLA-AA-H185</strain>
    </source>
</reference>
<evidence type="ECO:0000313" key="4">
    <source>
        <dbReference type="Proteomes" id="UP001454489"/>
    </source>
</evidence>
<evidence type="ECO:0000313" key="3">
    <source>
        <dbReference type="EMBL" id="MEQ2556798.1"/>
    </source>
</evidence>
<evidence type="ECO:0000256" key="2">
    <source>
        <dbReference type="SAM" id="Phobius"/>
    </source>
</evidence>
<feature type="compositionally biased region" description="Basic and acidic residues" evidence="1">
    <location>
        <begin position="1039"/>
        <end position="1054"/>
    </location>
</feature>
<comment type="caution">
    <text evidence="3">The sequence shown here is derived from an EMBL/GenBank/DDBJ whole genome shotgun (WGS) entry which is preliminary data.</text>
</comment>
<dbReference type="Proteomes" id="UP001454489">
    <property type="component" value="Unassembled WGS sequence"/>
</dbReference>
<dbReference type="RefSeq" id="WP_353529862.1">
    <property type="nucleotide sequence ID" value="NZ_JBBMEX010000002.1"/>
</dbReference>
<dbReference type="InterPro" id="IPR011050">
    <property type="entry name" value="Pectin_lyase_fold/virulence"/>
</dbReference>
<dbReference type="SUPFAM" id="SSF81296">
    <property type="entry name" value="E set domains"/>
    <property type="match status" value="1"/>
</dbReference>
<evidence type="ECO:0000256" key="1">
    <source>
        <dbReference type="SAM" id="MobiDB-lite"/>
    </source>
</evidence>
<dbReference type="EMBL" id="JBBMEX010000002">
    <property type="protein sequence ID" value="MEQ2556798.1"/>
    <property type="molecule type" value="Genomic_DNA"/>
</dbReference>
<accession>A0ABV1HAR1</accession>
<keyword evidence="2" id="KW-0812">Transmembrane</keyword>